<gene>
    <name evidence="9 10" type="primary">cobD</name>
    <name evidence="10" type="ORF">PITCH_A780014</name>
</gene>
<proteinExistence type="inferred from homology"/>
<keyword evidence="7 9" id="KW-1133">Transmembrane helix</keyword>
<evidence type="ECO:0000256" key="3">
    <source>
        <dbReference type="ARBA" id="ARBA00006263"/>
    </source>
</evidence>
<dbReference type="InterPro" id="IPR004485">
    <property type="entry name" value="Cobalamin_biosynth_CobD/CbiB"/>
</dbReference>
<dbReference type="Pfam" id="PF03186">
    <property type="entry name" value="CobD_Cbib"/>
    <property type="match status" value="1"/>
</dbReference>
<comment type="function">
    <text evidence="9">Converts cobyric acid to cobinamide by the addition of aminopropanol on the F carboxylic group.</text>
</comment>
<keyword evidence="5 9" id="KW-0169">Cobalamin biosynthesis</keyword>
<feature type="transmembrane region" description="Helical" evidence="9">
    <location>
        <begin position="223"/>
        <end position="244"/>
    </location>
</feature>
<keyword evidence="6 9" id="KW-0812">Transmembrane</keyword>
<evidence type="ECO:0000313" key="10">
    <source>
        <dbReference type="EMBL" id="SPD75884.1"/>
    </source>
</evidence>
<comment type="subcellular location">
    <subcellularLocation>
        <location evidence="1 9">Cell membrane</location>
        <topology evidence="1 9">Multi-pass membrane protein</topology>
    </subcellularLocation>
</comment>
<evidence type="ECO:0000256" key="7">
    <source>
        <dbReference type="ARBA" id="ARBA00022989"/>
    </source>
</evidence>
<evidence type="ECO:0000256" key="4">
    <source>
        <dbReference type="ARBA" id="ARBA00022475"/>
    </source>
</evidence>
<reference evidence="10" key="1">
    <citation type="submission" date="2018-01" db="EMBL/GenBank/DDBJ databases">
        <authorList>
            <person name="Regsiter A."/>
            <person name="William W."/>
        </authorList>
    </citation>
    <scope>NUCLEOTIDE SEQUENCE</scope>
    <source>
        <strain evidence="10">TRIP AH-1</strain>
    </source>
</reference>
<dbReference type="UniPathway" id="UPA00148"/>
<dbReference type="PANTHER" id="PTHR34308:SF1">
    <property type="entry name" value="COBALAMIN BIOSYNTHESIS PROTEIN CBIB"/>
    <property type="match status" value="1"/>
</dbReference>
<organism evidence="10">
    <name type="scientific">uncultured Desulfobacterium sp</name>
    <dbReference type="NCBI Taxonomy" id="201089"/>
    <lineage>
        <taxon>Bacteria</taxon>
        <taxon>Pseudomonadati</taxon>
        <taxon>Thermodesulfobacteriota</taxon>
        <taxon>Desulfobacteria</taxon>
        <taxon>Desulfobacterales</taxon>
        <taxon>Desulfobacteriaceae</taxon>
        <taxon>Desulfobacterium</taxon>
        <taxon>environmental samples</taxon>
    </lineage>
</organism>
<dbReference type="PANTHER" id="PTHR34308">
    <property type="entry name" value="COBALAMIN BIOSYNTHESIS PROTEIN CBIB"/>
    <property type="match status" value="1"/>
</dbReference>
<evidence type="ECO:0000256" key="9">
    <source>
        <dbReference type="HAMAP-Rule" id="MF_00024"/>
    </source>
</evidence>
<dbReference type="HAMAP" id="MF_00024">
    <property type="entry name" value="CobD_CbiB"/>
    <property type="match status" value="1"/>
</dbReference>
<feature type="transmembrane region" description="Helical" evidence="9">
    <location>
        <begin position="161"/>
        <end position="189"/>
    </location>
</feature>
<feature type="transmembrane region" description="Helical" evidence="9">
    <location>
        <begin position="311"/>
        <end position="329"/>
    </location>
</feature>
<evidence type="ECO:0000256" key="2">
    <source>
        <dbReference type="ARBA" id="ARBA00004953"/>
    </source>
</evidence>
<dbReference type="AlphaFoldDB" id="A0A445N2F6"/>
<evidence type="ECO:0000256" key="6">
    <source>
        <dbReference type="ARBA" id="ARBA00022692"/>
    </source>
</evidence>
<protein>
    <recommendedName>
        <fullName evidence="9">Cobalamin biosynthesis protein CobD</fullName>
    </recommendedName>
</protein>
<sequence>MNHPELPAVILAAFILDMLIGDPRYRWHPIRIIGNSISSLVGILKMTGLTGRAGGIILATTVATIFVAAYLLMQLALEQIHPLPAMLLDLFLCYSFLAVKDLSNHTRPVIACLEQGDLPGARKAVSMVVGRDVNSLDHTGVIRASVETLAENFVDGFLSPIFWYVIAGLTACLAGLDPLPAAVCLMLIFKVASTLDSMVGYKNDEFSGIGWAGARLDDLMNFIPARLCLVILSLGVAMTGLDPVTGFKVAMRDRLKHDSPNAAHAESFVAGALGVRLGGPTVYSEGLKNKPWLAEDYPDPGIEDIRRATNMLNASAWISVILSVAVLAVKN</sequence>
<dbReference type="EMBL" id="OJIN01000223">
    <property type="protein sequence ID" value="SPD75884.1"/>
    <property type="molecule type" value="Genomic_DNA"/>
</dbReference>
<feature type="transmembrane region" description="Helical" evidence="9">
    <location>
        <begin position="79"/>
        <end position="99"/>
    </location>
</feature>
<name>A0A445N2F6_9BACT</name>
<evidence type="ECO:0000256" key="5">
    <source>
        <dbReference type="ARBA" id="ARBA00022573"/>
    </source>
</evidence>
<keyword evidence="4 9" id="KW-1003">Cell membrane</keyword>
<dbReference type="GO" id="GO:0009236">
    <property type="term" value="P:cobalamin biosynthetic process"/>
    <property type="evidence" value="ECO:0007669"/>
    <property type="project" value="UniProtKB-UniRule"/>
</dbReference>
<dbReference type="GO" id="GO:0048472">
    <property type="term" value="F:threonine-phosphate decarboxylase activity"/>
    <property type="evidence" value="ECO:0007669"/>
    <property type="project" value="InterPro"/>
</dbReference>
<evidence type="ECO:0000256" key="8">
    <source>
        <dbReference type="ARBA" id="ARBA00023136"/>
    </source>
</evidence>
<dbReference type="NCBIfam" id="TIGR00380">
    <property type="entry name" value="cobal_cbiB"/>
    <property type="match status" value="1"/>
</dbReference>
<dbReference type="GO" id="GO:0005886">
    <property type="term" value="C:plasma membrane"/>
    <property type="evidence" value="ECO:0007669"/>
    <property type="project" value="UniProtKB-SubCell"/>
</dbReference>
<comment type="pathway">
    <text evidence="2 9">Cofactor biosynthesis; adenosylcobalamin biosynthesis.</text>
</comment>
<evidence type="ECO:0000256" key="1">
    <source>
        <dbReference type="ARBA" id="ARBA00004651"/>
    </source>
</evidence>
<keyword evidence="8 9" id="KW-0472">Membrane</keyword>
<dbReference type="GO" id="GO:0015420">
    <property type="term" value="F:ABC-type vitamin B12 transporter activity"/>
    <property type="evidence" value="ECO:0007669"/>
    <property type="project" value="UniProtKB-UniRule"/>
</dbReference>
<accession>A0A445N2F6</accession>
<comment type="similarity">
    <text evidence="3 9">Belongs to the CobD/CbiB family.</text>
</comment>
<feature type="transmembrane region" description="Helical" evidence="9">
    <location>
        <begin position="53"/>
        <end position="73"/>
    </location>
</feature>